<reference evidence="1" key="1">
    <citation type="submission" date="2021-05" db="EMBL/GenBank/DDBJ databases">
        <title>Comparative genomics of three Colletotrichum scovillei strains and genetic complementation revealed genes involved fungal growth and virulence on chili pepper.</title>
        <authorList>
            <person name="Hsieh D.-K."/>
            <person name="Chuang S.-C."/>
            <person name="Chen C.-Y."/>
            <person name="Chao Y.-T."/>
            <person name="Lu M.-Y.J."/>
            <person name="Lee M.-H."/>
            <person name="Shih M.-C."/>
        </authorList>
    </citation>
    <scope>NUCLEOTIDE SEQUENCE</scope>
    <source>
        <strain evidence="1">Coll-153</strain>
    </source>
</reference>
<proteinExistence type="predicted"/>
<dbReference type="Proteomes" id="UP000699042">
    <property type="component" value="Unassembled WGS sequence"/>
</dbReference>
<gene>
    <name evidence="1" type="ORF">JMJ77_006141</name>
</gene>
<protein>
    <submittedName>
        <fullName evidence="1">Uncharacterized protein</fullName>
    </submittedName>
</protein>
<dbReference type="EMBL" id="JAESDN010000001">
    <property type="protein sequence ID" value="KAG7058770.1"/>
    <property type="molecule type" value="Genomic_DNA"/>
</dbReference>
<sequence length="78" mass="8694">MQGCWSRYLRIPNTQQPGGDSCPDFLRSRGYGATVRTHGIGLQEYKPITPDLKFVLPLASLYVRLSARDQPANMGARV</sequence>
<organism evidence="1 2">
    <name type="scientific">Colletotrichum scovillei</name>
    <dbReference type="NCBI Taxonomy" id="1209932"/>
    <lineage>
        <taxon>Eukaryota</taxon>
        <taxon>Fungi</taxon>
        <taxon>Dikarya</taxon>
        <taxon>Ascomycota</taxon>
        <taxon>Pezizomycotina</taxon>
        <taxon>Sordariomycetes</taxon>
        <taxon>Hypocreomycetidae</taxon>
        <taxon>Glomerellales</taxon>
        <taxon>Glomerellaceae</taxon>
        <taxon>Colletotrichum</taxon>
        <taxon>Colletotrichum acutatum species complex</taxon>
    </lineage>
</organism>
<keyword evidence="2" id="KW-1185">Reference proteome</keyword>
<evidence type="ECO:0000313" key="2">
    <source>
        <dbReference type="Proteomes" id="UP000699042"/>
    </source>
</evidence>
<accession>A0A9P7RKG4</accession>
<evidence type="ECO:0000313" key="1">
    <source>
        <dbReference type="EMBL" id="KAG7058770.1"/>
    </source>
</evidence>
<dbReference type="AlphaFoldDB" id="A0A9P7RKG4"/>
<comment type="caution">
    <text evidence="1">The sequence shown here is derived from an EMBL/GenBank/DDBJ whole genome shotgun (WGS) entry which is preliminary data.</text>
</comment>
<name>A0A9P7RKG4_9PEZI</name>